<reference evidence="3" key="1">
    <citation type="journal article" date="2011" name="Proc. Natl. Acad. Sci. U.S.A.">
        <title>Obligate biotrophy features unraveled by the genomic analysis of rust fungi.</title>
        <authorList>
            <person name="Duplessis S."/>
            <person name="Cuomo C.A."/>
            <person name="Lin Y.-C."/>
            <person name="Aerts A."/>
            <person name="Tisserant E."/>
            <person name="Veneault-Fourrey C."/>
            <person name="Joly D.L."/>
            <person name="Hacquard S."/>
            <person name="Amselem J."/>
            <person name="Cantarel B.L."/>
            <person name="Chiu R."/>
            <person name="Coutinho P.M."/>
            <person name="Feau N."/>
            <person name="Field M."/>
            <person name="Frey P."/>
            <person name="Gelhaye E."/>
            <person name="Goldberg J."/>
            <person name="Grabherr M.G."/>
            <person name="Kodira C.D."/>
            <person name="Kohler A."/>
            <person name="Kuees U."/>
            <person name="Lindquist E.A."/>
            <person name="Lucas S.M."/>
            <person name="Mago R."/>
            <person name="Mauceli E."/>
            <person name="Morin E."/>
            <person name="Murat C."/>
            <person name="Pangilinan J.L."/>
            <person name="Park R."/>
            <person name="Pearson M."/>
            <person name="Quesneville H."/>
            <person name="Rouhier N."/>
            <person name="Sakthikumar S."/>
            <person name="Salamov A.A."/>
            <person name="Schmutz J."/>
            <person name="Selles B."/>
            <person name="Shapiro H."/>
            <person name="Tanguay P."/>
            <person name="Tuskan G.A."/>
            <person name="Henrissat B."/>
            <person name="Van de Peer Y."/>
            <person name="Rouze P."/>
            <person name="Ellis J.G."/>
            <person name="Dodds P.N."/>
            <person name="Schein J.E."/>
            <person name="Zhong S."/>
            <person name="Hamelin R.C."/>
            <person name="Grigoriev I.V."/>
            <person name="Szabo L.J."/>
            <person name="Martin F."/>
        </authorList>
    </citation>
    <scope>NUCLEOTIDE SEQUENCE [LARGE SCALE GENOMIC DNA]</scope>
    <source>
        <strain evidence="3">98AG31 / pathotype 3-4-7</strain>
    </source>
</reference>
<organism evidence="3">
    <name type="scientific">Melampsora larici-populina (strain 98AG31 / pathotype 3-4-7)</name>
    <name type="common">Poplar leaf rust fungus</name>
    <dbReference type="NCBI Taxonomy" id="747676"/>
    <lineage>
        <taxon>Eukaryota</taxon>
        <taxon>Fungi</taxon>
        <taxon>Dikarya</taxon>
        <taxon>Basidiomycota</taxon>
        <taxon>Pucciniomycotina</taxon>
        <taxon>Pucciniomycetes</taxon>
        <taxon>Pucciniales</taxon>
        <taxon>Melampsoraceae</taxon>
        <taxon>Melampsora</taxon>
    </lineage>
</organism>
<feature type="compositionally biased region" description="Acidic residues" evidence="1">
    <location>
        <begin position="1"/>
        <end position="10"/>
    </location>
</feature>
<feature type="compositionally biased region" description="Basic and acidic residues" evidence="1">
    <location>
        <begin position="11"/>
        <end position="26"/>
    </location>
</feature>
<accession>F4R8D6</accession>
<protein>
    <submittedName>
        <fullName evidence="2">Uncharacterized protein</fullName>
    </submittedName>
</protein>
<dbReference type="GeneID" id="18931650"/>
<feature type="compositionally biased region" description="Low complexity" evidence="1">
    <location>
        <begin position="51"/>
        <end position="63"/>
    </location>
</feature>
<keyword evidence="3" id="KW-1185">Reference proteome</keyword>
<feature type="region of interest" description="Disordered" evidence="1">
    <location>
        <begin position="1"/>
        <end position="37"/>
    </location>
</feature>
<dbReference type="EMBL" id="GL883092">
    <property type="protein sequence ID" value="EGG11627.1"/>
    <property type="molecule type" value="Genomic_DNA"/>
</dbReference>
<dbReference type="AlphaFoldDB" id="F4R8D6"/>
<evidence type="ECO:0000313" key="2">
    <source>
        <dbReference type="EMBL" id="EGG11627.1"/>
    </source>
</evidence>
<gene>
    <name evidence="2" type="ORF">MELLADRAFT_70829</name>
</gene>
<dbReference type="KEGG" id="mlr:MELLADRAFT_70829"/>
<name>F4R8D6_MELLP</name>
<dbReference type="HOGENOM" id="CLU_1949287_0_0_1"/>
<feature type="region of interest" description="Disordered" evidence="1">
    <location>
        <begin position="51"/>
        <end position="91"/>
    </location>
</feature>
<dbReference type="VEuPathDB" id="FungiDB:MELLADRAFT_70829"/>
<dbReference type="RefSeq" id="XP_007405262.1">
    <property type="nucleotide sequence ID" value="XM_007405200.1"/>
</dbReference>
<evidence type="ECO:0000256" key="1">
    <source>
        <dbReference type="SAM" id="MobiDB-lite"/>
    </source>
</evidence>
<evidence type="ECO:0000313" key="3">
    <source>
        <dbReference type="Proteomes" id="UP000001072"/>
    </source>
</evidence>
<sequence>MMNEEPESIYETEHQEIKETRHDKSNPKSTSTSYLSSGTLTPFCDSPTHQFSFNSSQSHSQSPTHHHHHQNLNYKFHSPPTRTYTGTSSIPSSNDSIFSKLLSTLNSFHIKIIFKSSFIQTQSNPITIT</sequence>
<dbReference type="Proteomes" id="UP000001072">
    <property type="component" value="Unassembled WGS sequence"/>
</dbReference>
<dbReference type="InParanoid" id="F4R8D6"/>
<proteinExistence type="predicted"/>